<reference evidence="4 5" key="1">
    <citation type="submission" date="2020-11" db="EMBL/GenBank/DDBJ databases">
        <authorList>
            <person name="Wallbank WR R."/>
            <person name="Pardo Diaz C."/>
            <person name="Kozak K."/>
            <person name="Martin S."/>
            <person name="Jiggins C."/>
            <person name="Moest M."/>
            <person name="Warren A I."/>
            <person name="Generalovic N T."/>
            <person name="Byers J.R.P. K."/>
            <person name="Montejo-Kovacevich G."/>
            <person name="Yen C E."/>
        </authorList>
    </citation>
    <scope>NUCLEOTIDE SEQUENCE [LARGE SCALE GENOMIC DNA]</scope>
</reference>
<dbReference type="InterPro" id="IPR031941">
    <property type="entry name" value="DUF4773"/>
</dbReference>
<evidence type="ECO:0000256" key="2">
    <source>
        <dbReference type="SAM" id="SignalP"/>
    </source>
</evidence>
<dbReference type="AlphaFoldDB" id="A0A7R8Z165"/>
<protein>
    <recommendedName>
        <fullName evidence="3">DUF4773 domain-containing protein</fullName>
    </recommendedName>
</protein>
<dbReference type="PANTHER" id="PTHR36299:SF4">
    <property type="entry name" value="GH07892P-RELATED"/>
    <property type="match status" value="1"/>
</dbReference>
<evidence type="ECO:0000256" key="1">
    <source>
        <dbReference type="SAM" id="MobiDB-lite"/>
    </source>
</evidence>
<dbReference type="Proteomes" id="UP000594454">
    <property type="component" value="Chromosome 6"/>
</dbReference>
<feature type="domain" description="DUF4773" evidence="3">
    <location>
        <begin position="64"/>
        <end position="179"/>
    </location>
</feature>
<evidence type="ECO:0000313" key="5">
    <source>
        <dbReference type="Proteomes" id="UP000594454"/>
    </source>
</evidence>
<evidence type="ECO:0000313" key="4">
    <source>
        <dbReference type="EMBL" id="CAD7093399.1"/>
    </source>
</evidence>
<feature type="compositionally biased region" description="Acidic residues" evidence="1">
    <location>
        <begin position="196"/>
        <end position="211"/>
    </location>
</feature>
<evidence type="ECO:0000259" key="3">
    <source>
        <dbReference type="Pfam" id="PF15998"/>
    </source>
</evidence>
<keyword evidence="2" id="KW-0732">Signal</keyword>
<dbReference type="PANTHER" id="PTHR36299">
    <property type="entry name" value="AGAP008005-PA"/>
    <property type="match status" value="1"/>
</dbReference>
<feature type="region of interest" description="Disordered" evidence="1">
    <location>
        <begin position="187"/>
        <end position="251"/>
    </location>
</feature>
<dbReference type="EMBL" id="LR899014">
    <property type="protein sequence ID" value="CAD7093399.1"/>
    <property type="molecule type" value="Genomic_DNA"/>
</dbReference>
<proteinExistence type="predicted"/>
<gene>
    <name evidence="4" type="ORF">HERILL_LOCUS15684</name>
</gene>
<dbReference type="OMA" id="IMCTANL"/>
<feature type="signal peptide" evidence="2">
    <location>
        <begin position="1"/>
        <end position="24"/>
    </location>
</feature>
<sequence length="251" mass="28388">MFLIMCTANLGFIIIATIISCATSDTLNSSDTNEILPVTFGKKEFLRQVAIPSDPFGLISQRIPCQCDKGVCKCCVGNALSIFQLKGCMEVAYMPEDFAFELRMKMNDQVLYKNKVSGKNPPPICVRPPRFPFAKVCVTFYDVYFFGRNMHVCMDVGGFVQGFELFSRTFDCLRVGAQGVRIVRPEEGYPIRPGDVDIDQGDDDEIEDYDENVVRNNNPQKTPAKESEEDEEEEDDDDDDDEDDEDSDERK</sequence>
<organism evidence="4 5">
    <name type="scientific">Hermetia illucens</name>
    <name type="common">Black soldier fly</name>
    <dbReference type="NCBI Taxonomy" id="343691"/>
    <lineage>
        <taxon>Eukaryota</taxon>
        <taxon>Metazoa</taxon>
        <taxon>Ecdysozoa</taxon>
        <taxon>Arthropoda</taxon>
        <taxon>Hexapoda</taxon>
        <taxon>Insecta</taxon>
        <taxon>Pterygota</taxon>
        <taxon>Neoptera</taxon>
        <taxon>Endopterygota</taxon>
        <taxon>Diptera</taxon>
        <taxon>Brachycera</taxon>
        <taxon>Stratiomyomorpha</taxon>
        <taxon>Stratiomyidae</taxon>
        <taxon>Hermetiinae</taxon>
        <taxon>Hermetia</taxon>
    </lineage>
</organism>
<name>A0A7R8Z165_HERIL</name>
<keyword evidence="5" id="KW-1185">Reference proteome</keyword>
<feature type="compositionally biased region" description="Acidic residues" evidence="1">
    <location>
        <begin position="227"/>
        <end position="251"/>
    </location>
</feature>
<dbReference type="OrthoDB" id="8189990at2759"/>
<accession>A0A7R8Z165</accession>
<dbReference type="Pfam" id="PF15998">
    <property type="entry name" value="DUF4773"/>
    <property type="match status" value="1"/>
</dbReference>
<dbReference type="InParanoid" id="A0A7R8Z165"/>
<feature type="chain" id="PRO_5030688555" description="DUF4773 domain-containing protein" evidence="2">
    <location>
        <begin position="25"/>
        <end position="251"/>
    </location>
</feature>